<dbReference type="OrthoDB" id="9776786at2"/>
<sequence length="318" mass="34924">MKKVNFYNIILEGIILKKLCSLLIIVLFLSACGDDSNSNETSTSENQSDIDKLVMAYLPLEGGEGVQQTNAEFEDGLSEKIGVPVESYQVSSYNAAIEAMGNEEADMVIMPPFAYILGVERAGIEALVGAKEQDGVQSNIIVSSESEIEDITQLEGKTFGFVDPSSSSGHLLPKTMMLDEMDMSVEELENDFLKEEQFVGSHESALIGAVNGQYDATAIASPIPEALVDRGVIEEDSYRIIAESDTTPPPPFSVRGGLPEETKDQVKEYLLNFDEPNFLQNLLGMEGAEFVEVDDSDYDFYRTMSESLNMSPEELMNQ</sequence>
<evidence type="ECO:0000313" key="3">
    <source>
        <dbReference type="EMBL" id="RSL33583.1"/>
    </source>
</evidence>
<evidence type="ECO:0000256" key="2">
    <source>
        <dbReference type="ARBA" id="ARBA00022729"/>
    </source>
</evidence>
<evidence type="ECO:0000313" key="4">
    <source>
        <dbReference type="Proteomes" id="UP000275076"/>
    </source>
</evidence>
<evidence type="ECO:0000256" key="1">
    <source>
        <dbReference type="ARBA" id="ARBA00007162"/>
    </source>
</evidence>
<dbReference type="PROSITE" id="PS51257">
    <property type="entry name" value="PROKAR_LIPOPROTEIN"/>
    <property type="match status" value="1"/>
</dbReference>
<comment type="similarity">
    <text evidence="1">Belongs to the phosphate/phosphite/phosphonate binding protein family.</text>
</comment>
<accession>A0A3R9WU38</accession>
<keyword evidence="4" id="KW-1185">Reference proteome</keyword>
<dbReference type="PANTHER" id="PTHR35841:SF1">
    <property type="entry name" value="PHOSPHONATES-BINDING PERIPLASMIC PROTEIN"/>
    <property type="match status" value="1"/>
</dbReference>
<dbReference type="GO" id="GO:0055085">
    <property type="term" value="P:transmembrane transport"/>
    <property type="evidence" value="ECO:0007669"/>
    <property type="project" value="InterPro"/>
</dbReference>
<protein>
    <submittedName>
        <fullName evidence="3">Phosphate/phosphite/phosphonate ABC transporter substrate-binding protein</fullName>
    </submittedName>
</protein>
<dbReference type="InterPro" id="IPR005770">
    <property type="entry name" value="PhnD"/>
</dbReference>
<reference evidence="3 4" key="1">
    <citation type="submission" date="2018-10" db="EMBL/GenBank/DDBJ databases">
        <title>Draft genome sequence of Bacillus salarius IM0101, isolated from a hypersaline soil in Inner Mongolia, China.</title>
        <authorList>
            <person name="Yamprayoonswat W."/>
            <person name="Boonvisut S."/>
            <person name="Jumpathong W."/>
            <person name="Sittihan S."/>
            <person name="Ruangsuj P."/>
            <person name="Wanthongcharoen S."/>
            <person name="Thongpramul N."/>
            <person name="Pimmason S."/>
            <person name="Yu B."/>
            <person name="Yasawong M."/>
        </authorList>
    </citation>
    <scope>NUCLEOTIDE SEQUENCE [LARGE SCALE GENOMIC DNA]</scope>
    <source>
        <strain evidence="3 4">IM0101</strain>
    </source>
</reference>
<dbReference type="AlphaFoldDB" id="A0A3R9WU38"/>
<dbReference type="SUPFAM" id="SSF53850">
    <property type="entry name" value="Periplasmic binding protein-like II"/>
    <property type="match status" value="1"/>
</dbReference>
<gene>
    <name evidence="3" type="ORF">D7Z54_09715</name>
</gene>
<name>A0A3R9WU38_9BACI</name>
<organism evidence="3 4">
    <name type="scientific">Salibacterium salarium</name>
    <dbReference type="NCBI Taxonomy" id="284579"/>
    <lineage>
        <taxon>Bacteria</taxon>
        <taxon>Bacillati</taxon>
        <taxon>Bacillota</taxon>
        <taxon>Bacilli</taxon>
        <taxon>Bacillales</taxon>
        <taxon>Bacillaceae</taxon>
    </lineage>
</organism>
<dbReference type="EMBL" id="RBVX01000007">
    <property type="protein sequence ID" value="RSL33583.1"/>
    <property type="molecule type" value="Genomic_DNA"/>
</dbReference>
<dbReference type="CDD" id="cd01071">
    <property type="entry name" value="PBP2_PhnD_like"/>
    <property type="match status" value="1"/>
</dbReference>
<dbReference type="NCBIfam" id="TIGR01098">
    <property type="entry name" value="3A0109s03R"/>
    <property type="match status" value="1"/>
</dbReference>
<dbReference type="PANTHER" id="PTHR35841">
    <property type="entry name" value="PHOSPHONATES-BINDING PERIPLASMIC PROTEIN"/>
    <property type="match status" value="1"/>
</dbReference>
<dbReference type="Proteomes" id="UP000275076">
    <property type="component" value="Unassembled WGS sequence"/>
</dbReference>
<keyword evidence="2" id="KW-0732">Signal</keyword>
<dbReference type="Gene3D" id="3.40.190.10">
    <property type="entry name" value="Periplasmic binding protein-like II"/>
    <property type="match status" value="2"/>
</dbReference>
<proteinExistence type="inferred from homology"/>
<dbReference type="GO" id="GO:0043190">
    <property type="term" value="C:ATP-binding cassette (ABC) transporter complex"/>
    <property type="evidence" value="ECO:0007669"/>
    <property type="project" value="InterPro"/>
</dbReference>
<comment type="caution">
    <text evidence="3">The sequence shown here is derived from an EMBL/GenBank/DDBJ whole genome shotgun (WGS) entry which is preliminary data.</text>
</comment>
<dbReference type="Pfam" id="PF12974">
    <property type="entry name" value="Phosphonate-bd"/>
    <property type="match status" value="1"/>
</dbReference>